<feature type="domain" description="PKS/mFAS DH" evidence="5">
    <location>
        <begin position="118"/>
        <end position="272"/>
    </location>
</feature>
<comment type="caution">
    <text evidence="6">The sequence shown here is derived from an EMBL/GenBank/DDBJ whole genome shotgun (WGS) entry which is preliminary data.</text>
</comment>
<dbReference type="InterPro" id="IPR049900">
    <property type="entry name" value="PKS_mFAS_DH"/>
</dbReference>
<dbReference type="SMART" id="SM00826">
    <property type="entry name" value="PKS_DH"/>
    <property type="match status" value="1"/>
</dbReference>
<evidence type="ECO:0000256" key="4">
    <source>
        <dbReference type="PROSITE-ProRule" id="PRU01363"/>
    </source>
</evidence>
<protein>
    <submittedName>
        <fullName evidence="6">Polyketide synthase dehydratase domain-containing protein</fullName>
    </submittedName>
</protein>
<dbReference type="InterPro" id="IPR020807">
    <property type="entry name" value="PKS_DH"/>
</dbReference>
<organism evidence="6 7">
    <name type="scientific">Streptomyces prunicolor</name>
    <dbReference type="NCBI Taxonomy" id="67348"/>
    <lineage>
        <taxon>Bacteria</taxon>
        <taxon>Bacillati</taxon>
        <taxon>Actinomycetota</taxon>
        <taxon>Actinomycetes</taxon>
        <taxon>Kitasatosporales</taxon>
        <taxon>Streptomycetaceae</taxon>
        <taxon>Streptomyces</taxon>
    </lineage>
</organism>
<keyword evidence="3" id="KW-0511">Multifunctional enzyme</keyword>
<name>A0ABU4FUG6_9ACTN</name>
<dbReference type="Pfam" id="PF21089">
    <property type="entry name" value="PKS_DH_N"/>
    <property type="match status" value="1"/>
</dbReference>
<dbReference type="InterPro" id="IPR042104">
    <property type="entry name" value="PKS_dehydratase_sf"/>
</dbReference>
<accession>A0ABU4FUG6</accession>
<evidence type="ECO:0000256" key="2">
    <source>
        <dbReference type="ARBA" id="ARBA00022679"/>
    </source>
</evidence>
<dbReference type="SUPFAM" id="SSF52151">
    <property type="entry name" value="FabD/lysophospholipase-like"/>
    <property type="match status" value="1"/>
</dbReference>
<dbReference type="Gene3D" id="3.10.129.110">
    <property type="entry name" value="Polyketide synthase dehydratase"/>
    <property type="match status" value="1"/>
</dbReference>
<dbReference type="EMBL" id="JAWMAJ010000539">
    <property type="protein sequence ID" value="MDV7224278.1"/>
    <property type="molecule type" value="Genomic_DNA"/>
</dbReference>
<evidence type="ECO:0000256" key="1">
    <source>
        <dbReference type="ARBA" id="ARBA00004792"/>
    </source>
</evidence>
<evidence type="ECO:0000313" key="7">
    <source>
        <dbReference type="Proteomes" id="UP001187346"/>
    </source>
</evidence>
<evidence type="ECO:0000313" key="6">
    <source>
        <dbReference type="EMBL" id="MDV7224278.1"/>
    </source>
</evidence>
<dbReference type="PROSITE" id="PS52019">
    <property type="entry name" value="PKS_MFAS_DH"/>
    <property type="match status" value="1"/>
</dbReference>
<dbReference type="PANTHER" id="PTHR43775">
    <property type="entry name" value="FATTY ACID SYNTHASE"/>
    <property type="match status" value="1"/>
</dbReference>
<keyword evidence="7" id="KW-1185">Reference proteome</keyword>
<feature type="region of interest" description="C-terminal hotdog fold" evidence="4">
    <location>
        <begin position="258"/>
        <end position="272"/>
    </location>
</feature>
<feature type="non-terminal residue" evidence="6">
    <location>
        <position position="272"/>
    </location>
</feature>
<comment type="caution">
    <text evidence="4">Lacks conserved residue(s) required for the propagation of feature annotation.</text>
</comment>
<dbReference type="InterPro" id="IPR001227">
    <property type="entry name" value="Ac_transferase_dom_sf"/>
</dbReference>
<feature type="region of interest" description="N-terminal hotdog fold" evidence="4">
    <location>
        <begin position="118"/>
        <end position="245"/>
    </location>
</feature>
<proteinExistence type="predicted"/>
<dbReference type="InterPro" id="IPR050091">
    <property type="entry name" value="PKS_NRPS_Biosynth_Enz"/>
</dbReference>
<dbReference type="Gene3D" id="3.30.70.3290">
    <property type="match status" value="1"/>
</dbReference>
<keyword evidence="2" id="KW-0808">Transferase</keyword>
<reference evidence="6 7" key="1">
    <citation type="submission" date="2023-10" db="EMBL/GenBank/DDBJ databases">
        <title>Characterization of rhizosphere-enriched actinobacteria from wheat plants lab-grown on chernevaya soil.</title>
        <authorList>
            <person name="Tikhonova E.N."/>
            <person name="Konopkin A."/>
            <person name="Kravchenko I.K."/>
        </authorList>
    </citation>
    <scope>NUCLEOTIDE SEQUENCE [LARGE SCALE GENOMIC DNA]</scope>
    <source>
        <strain evidence="6 7">RR29</strain>
    </source>
</reference>
<feature type="non-terminal residue" evidence="6">
    <location>
        <position position="1"/>
    </location>
</feature>
<dbReference type="PANTHER" id="PTHR43775:SF51">
    <property type="entry name" value="INACTIVE PHENOLPHTHIOCEROL SYNTHESIS POLYKETIDE SYNTHASE TYPE I PKS1-RELATED"/>
    <property type="match status" value="1"/>
</dbReference>
<dbReference type="Proteomes" id="UP001187346">
    <property type="component" value="Unassembled WGS sequence"/>
</dbReference>
<dbReference type="Gene3D" id="3.40.366.10">
    <property type="entry name" value="Malonyl-Coenzyme A Acyl Carrier Protein, domain 2"/>
    <property type="match status" value="1"/>
</dbReference>
<comment type="pathway">
    <text evidence="1">Antibiotic biosynthesis.</text>
</comment>
<sequence>RFADGIAALAEAGVTRFVEVGPDGSLTALAREVLEEAGETAVVVAALRARQSEPEAFAAFLGRAHTAGIGVDWPAFYAGSGARAIPLPTYAFQRERYWLLPRAAAGDAAAAGQARLDHPLLVAAVQVGDRDEWLLTGRLSLEAQPWLADHTVLDTVLVPGAALTELALAAGRQVDAPVVEELILQAPLPLPVGEAVQLQVTVAEADENGHRDIAIYTRPQATEPGVRPESTCHARGRLGSEVESPGLPFPVLWPPEGAVAVPVDGLYERLAE</sequence>
<gene>
    <name evidence="6" type="ORF">R5A26_51040</name>
</gene>
<evidence type="ECO:0000256" key="3">
    <source>
        <dbReference type="ARBA" id="ARBA00023268"/>
    </source>
</evidence>
<dbReference type="InterPro" id="IPR016035">
    <property type="entry name" value="Acyl_Trfase/lysoPLipase"/>
</dbReference>
<dbReference type="InterPro" id="IPR049552">
    <property type="entry name" value="PKS_DH_N"/>
</dbReference>
<evidence type="ECO:0000259" key="5">
    <source>
        <dbReference type="PROSITE" id="PS52019"/>
    </source>
</evidence>